<evidence type="ECO:0000313" key="5">
    <source>
        <dbReference type="Proteomes" id="UP000825179"/>
    </source>
</evidence>
<dbReference type="InterPro" id="IPR011256">
    <property type="entry name" value="Reg_factor_effector_dom_sf"/>
</dbReference>
<feature type="domain" description="AraC effector-binding" evidence="1">
    <location>
        <begin position="4"/>
        <end position="140"/>
    </location>
</feature>
<reference evidence="2 4" key="1">
    <citation type="journal article" date="2011" name="J. Bacteriol.">
        <title>Draft genome sequence of the thermoalkaliphilic Caldalkalibacillus thermarum strain TA2.A1.</title>
        <authorList>
            <person name="Kalamorz F."/>
            <person name="Keis S."/>
            <person name="McMillan D.G."/>
            <person name="Olsson K."/>
            <person name="Stanton J.A."/>
            <person name="Stockwell P."/>
            <person name="Black M.A."/>
            <person name="Klingeman D.M."/>
            <person name="Land M.L."/>
            <person name="Han C.S."/>
            <person name="Martin S.L."/>
            <person name="Becher S.A."/>
            <person name="Peddie C.J."/>
            <person name="Morgan H.W."/>
            <person name="Matthies D."/>
            <person name="Preiss L."/>
            <person name="Meier T."/>
            <person name="Brown S.D."/>
            <person name="Cook G.M."/>
        </authorList>
    </citation>
    <scope>NUCLEOTIDE SEQUENCE [LARGE SCALE GENOMIC DNA]</scope>
    <source>
        <strain evidence="2 4">TA2.A1</strain>
    </source>
</reference>
<dbReference type="eggNOG" id="COG3708">
    <property type="taxonomic scope" value="Bacteria"/>
</dbReference>
<evidence type="ECO:0000313" key="2">
    <source>
        <dbReference type="EMBL" id="EGL84201.1"/>
    </source>
</evidence>
<dbReference type="SMART" id="SM00871">
    <property type="entry name" value="AraC_E_bind"/>
    <property type="match status" value="1"/>
</dbReference>
<evidence type="ECO:0000259" key="1">
    <source>
        <dbReference type="SMART" id="SM00871"/>
    </source>
</evidence>
<dbReference type="Proteomes" id="UP000010716">
    <property type="component" value="Unassembled WGS sequence"/>
</dbReference>
<dbReference type="InterPro" id="IPR029442">
    <property type="entry name" value="GyrI-like"/>
</dbReference>
<proteinExistence type="predicted"/>
<evidence type="ECO:0000313" key="4">
    <source>
        <dbReference type="Proteomes" id="UP000010716"/>
    </source>
</evidence>
<sequence length="165" mass="18824">MTDLNLEIVNLPAYAAVGLKWQGTFEQAAQGEIRSVIRKMQERLHEIENRVDPHFILGLSYHDIPGGFTHYSVVKVDDVFHVPEGMTSISVPALTYVSKMHTQDESIEHAYLGIAEWIEANGYKPYTEPGRVYHDPLPIKHEVYELDKILSGKPEFKILIPVQIR</sequence>
<name>F5L384_CALTT</name>
<dbReference type="RefSeq" id="WP_007502275.1">
    <property type="nucleotide sequence ID" value="NZ_CP082237.1"/>
</dbReference>
<dbReference type="InterPro" id="IPR010499">
    <property type="entry name" value="AraC_E-bd"/>
</dbReference>
<dbReference type="Gene3D" id="3.20.80.10">
    <property type="entry name" value="Regulatory factor, effector binding domain"/>
    <property type="match status" value="1"/>
</dbReference>
<dbReference type="EMBL" id="AFCE01000031">
    <property type="protein sequence ID" value="EGL84201.1"/>
    <property type="molecule type" value="Genomic_DNA"/>
</dbReference>
<keyword evidence="5" id="KW-1185">Reference proteome</keyword>
<gene>
    <name evidence="2" type="ORF">CathTA2_0246</name>
    <name evidence="3" type="ORF">HUR95_08750</name>
</gene>
<protein>
    <submittedName>
        <fullName evidence="3">GyrI-like domain-containing protein</fullName>
    </submittedName>
    <submittedName>
        <fullName evidence="2">Transcription activator effector binding</fullName>
    </submittedName>
</protein>
<dbReference type="SUPFAM" id="SSF55136">
    <property type="entry name" value="Probable bacterial effector-binding domain"/>
    <property type="match status" value="1"/>
</dbReference>
<dbReference type="OrthoDB" id="2364201at2"/>
<dbReference type="EMBL" id="CP082237">
    <property type="protein sequence ID" value="QZT32506.1"/>
    <property type="molecule type" value="Genomic_DNA"/>
</dbReference>
<dbReference type="Pfam" id="PF06445">
    <property type="entry name" value="GyrI-like"/>
    <property type="match status" value="1"/>
</dbReference>
<reference evidence="3" key="3">
    <citation type="submission" date="2021-08" db="EMBL/GenBank/DDBJ databases">
        <authorList>
            <person name="de Jong S."/>
            <person name="van den Broek M."/>
            <person name="Merkel A."/>
            <person name="de la Torre Cortes P."/>
            <person name="Kalamorz F."/>
            <person name="Cook G."/>
            <person name="van Loosdrecht M."/>
            <person name="McMillan D."/>
        </authorList>
    </citation>
    <scope>NUCLEOTIDE SEQUENCE</scope>
    <source>
        <strain evidence="3">TA2.A1</strain>
    </source>
</reference>
<evidence type="ECO:0000313" key="3">
    <source>
        <dbReference type="EMBL" id="QZT32506.1"/>
    </source>
</evidence>
<dbReference type="Proteomes" id="UP000825179">
    <property type="component" value="Chromosome"/>
</dbReference>
<reference evidence="3 5" key="2">
    <citation type="journal article" date="2020" name="Extremophiles">
        <title>Genomic analysis of Caldalkalibacillus thermarum TA2.A1 reveals aerobic alkaliphilic metabolism and evolutionary hallmarks linking alkaliphilic bacteria and plant life.</title>
        <authorList>
            <person name="de Jong S.I."/>
            <person name="van den Broek M.A."/>
            <person name="Merkel A.Y."/>
            <person name="de la Torre Cortes P."/>
            <person name="Kalamorz F."/>
            <person name="Cook G.M."/>
            <person name="van Loosdrecht M.C.M."/>
            <person name="McMillan D.G.G."/>
        </authorList>
    </citation>
    <scope>NUCLEOTIDE SEQUENCE [LARGE SCALE GENOMIC DNA]</scope>
    <source>
        <strain evidence="3 5">TA2.A1</strain>
    </source>
</reference>
<accession>F5L384</accession>
<organism evidence="2 4">
    <name type="scientific">Caldalkalibacillus thermarum (strain TA2.A1)</name>
    <dbReference type="NCBI Taxonomy" id="986075"/>
    <lineage>
        <taxon>Bacteria</taxon>
        <taxon>Bacillati</taxon>
        <taxon>Bacillota</taxon>
        <taxon>Bacilli</taxon>
        <taxon>Bacillales</taxon>
        <taxon>Bacillaceae</taxon>
        <taxon>Caldalkalibacillus</taxon>
    </lineage>
</organism>
<dbReference type="AlphaFoldDB" id="F5L384"/>
<dbReference type="KEGG" id="cthu:HUR95_08750"/>